<sequence>MLLPRSRVYPYGSLYGLPMLLVSIATLCHVHFSGSPHTGLLGFHFVIGC</sequence>
<keyword evidence="1" id="KW-1133">Transmembrane helix</keyword>
<comment type="caution">
    <text evidence="2">The sequence shown here is derived from an EMBL/GenBank/DDBJ whole genome shotgun (WGS) entry which is preliminary data.</text>
</comment>
<dbReference type="Proteomes" id="UP001162483">
    <property type="component" value="Unassembled WGS sequence"/>
</dbReference>
<dbReference type="EMBL" id="CATNWA010001900">
    <property type="protein sequence ID" value="CAI9541421.1"/>
    <property type="molecule type" value="Genomic_DNA"/>
</dbReference>
<keyword evidence="1" id="KW-0812">Transmembrane</keyword>
<protein>
    <submittedName>
        <fullName evidence="2">Uncharacterized protein</fullName>
    </submittedName>
</protein>
<keyword evidence="1" id="KW-0472">Membrane</keyword>
<feature type="transmembrane region" description="Helical" evidence="1">
    <location>
        <begin position="12"/>
        <end position="32"/>
    </location>
</feature>
<name>A0ABN9AZL0_9NEOB</name>
<gene>
    <name evidence="2" type="ORF">SPARVUS_LOCUS1921243</name>
</gene>
<organism evidence="2 3">
    <name type="scientific">Staurois parvus</name>
    <dbReference type="NCBI Taxonomy" id="386267"/>
    <lineage>
        <taxon>Eukaryota</taxon>
        <taxon>Metazoa</taxon>
        <taxon>Chordata</taxon>
        <taxon>Craniata</taxon>
        <taxon>Vertebrata</taxon>
        <taxon>Euteleostomi</taxon>
        <taxon>Amphibia</taxon>
        <taxon>Batrachia</taxon>
        <taxon>Anura</taxon>
        <taxon>Neobatrachia</taxon>
        <taxon>Ranoidea</taxon>
        <taxon>Ranidae</taxon>
        <taxon>Staurois</taxon>
    </lineage>
</organism>
<evidence type="ECO:0000313" key="3">
    <source>
        <dbReference type="Proteomes" id="UP001162483"/>
    </source>
</evidence>
<reference evidence="2" key="1">
    <citation type="submission" date="2023-05" db="EMBL/GenBank/DDBJ databases">
        <authorList>
            <person name="Stuckert A."/>
        </authorList>
    </citation>
    <scope>NUCLEOTIDE SEQUENCE</scope>
</reference>
<evidence type="ECO:0000313" key="2">
    <source>
        <dbReference type="EMBL" id="CAI9541421.1"/>
    </source>
</evidence>
<keyword evidence="3" id="KW-1185">Reference proteome</keyword>
<accession>A0ABN9AZL0</accession>
<proteinExistence type="predicted"/>
<evidence type="ECO:0000256" key="1">
    <source>
        <dbReference type="SAM" id="Phobius"/>
    </source>
</evidence>